<name>A0A381RQ20_9ZZZZ</name>
<feature type="transmembrane region" description="Helical" evidence="11">
    <location>
        <begin position="206"/>
        <end position="224"/>
    </location>
</feature>
<evidence type="ECO:0000256" key="1">
    <source>
        <dbReference type="ARBA" id="ARBA00004141"/>
    </source>
</evidence>
<evidence type="ECO:0008006" key="13">
    <source>
        <dbReference type="Google" id="ProtNLM"/>
    </source>
</evidence>
<evidence type="ECO:0000313" key="12">
    <source>
        <dbReference type="EMBL" id="SUZ91987.1"/>
    </source>
</evidence>
<dbReference type="InterPro" id="IPR000568">
    <property type="entry name" value="ATP_synth_F0_asu"/>
</dbReference>
<feature type="transmembrane region" description="Helical" evidence="11">
    <location>
        <begin position="51"/>
        <end position="69"/>
    </location>
</feature>
<dbReference type="InterPro" id="IPR035908">
    <property type="entry name" value="F0_ATP_A_sf"/>
</dbReference>
<evidence type="ECO:0000256" key="11">
    <source>
        <dbReference type="SAM" id="Phobius"/>
    </source>
</evidence>
<dbReference type="SUPFAM" id="SSF81336">
    <property type="entry name" value="F1F0 ATP synthase subunit A"/>
    <property type="match status" value="1"/>
</dbReference>
<comment type="subcellular location">
    <subcellularLocation>
        <location evidence="1">Membrane</location>
        <topology evidence="1">Multi-pass membrane protein</topology>
    </subcellularLocation>
</comment>
<keyword evidence="4" id="KW-0138">CF(0)</keyword>
<keyword evidence="3" id="KW-0813">Transport</keyword>
<keyword evidence="6" id="KW-0375">Hydrogen ion transport</keyword>
<dbReference type="InterPro" id="IPR023011">
    <property type="entry name" value="ATP_synth_F0_asu_AS"/>
</dbReference>
<dbReference type="GO" id="GO:0046933">
    <property type="term" value="F:proton-transporting ATP synthase activity, rotational mechanism"/>
    <property type="evidence" value="ECO:0007669"/>
    <property type="project" value="TreeGrafter"/>
</dbReference>
<evidence type="ECO:0000256" key="4">
    <source>
        <dbReference type="ARBA" id="ARBA00022547"/>
    </source>
</evidence>
<feature type="transmembrane region" description="Helical" evidence="11">
    <location>
        <begin position="283"/>
        <end position="305"/>
    </location>
</feature>
<evidence type="ECO:0000256" key="2">
    <source>
        <dbReference type="ARBA" id="ARBA00006810"/>
    </source>
</evidence>
<dbReference type="HAMAP" id="MF_01393">
    <property type="entry name" value="ATP_synth_a_bact"/>
    <property type="match status" value="1"/>
</dbReference>
<feature type="transmembrane region" description="Helical" evidence="11">
    <location>
        <begin position="114"/>
        <end position="137"/>
    </location>
</feature>
<keyword evidence="8" id="KW-0406">Ion transport</keyword>
<sequence>MSVTESAQGSGSVMEQVGPNIIHHVSNSDIAHPIIHLPTIFGINFSVSKHVFMLWMVAVLVATAVIIPVRKFLGSERSVPRGWMNAIEAMVQFIRDVVVKPNVGPKWVMTWTPLILTFFFFILFANGIGLIPVFDILGAFNRFILQIPASNNHNFINMLLHGGTTVTGNFNVTAGLAVITFFSIIIAGAKAHGFIKHWANLVPHGLAWPVYIILIPIEIIGMFVKPFALTMRLAANMTGGHIAILAILSFMAIFAEMFHSTFTGIGLALFSVPMATAISGLEIIVVLVQAYVFTLLSAVFIGMAINVHH</sequence>
<keyword evidence="9 11" id="KW-0472">Membrane</keyword>
<dbReference type="PROSITE" id="PS00449">
    <property type="entry name" value="ATPASE_A"/>
    <property type="match status" value="1"/>
</dbReference>
<keyword evidence="7 11" id="KW-1133">Transmembrane helix</keyword>
<keyword evidence="5 11" id="KW-0812">Transmembrane</keyword>
<organism evidence="12">
    <name type="scientific">marine metagenome</name>
    <dbReference type="NCBI Taxonomy" id="408172"/>
    <lineage>
        <taxon>unclassified sequences</taxon>
        <taxon>metagenomes</taxon>
        <taxon>ecological metagenomes</taxon>
    </lineage>
</organism>
<dbReference type="CDD" id="cd00310">
    <property type="entry name" value="ATP-synt_Fo_a_6"/>
    <property type="match status" value="1"/>
</dbReference>
<accession>A0A381RQ20</accession>
<dbReference type="Pfam" id="PF00119">
    <property type="entry name" value="ATP-synt_A"/>
    <property type="match status" value="1"/>
</dbReference>
<keyword evidence="10" id="KW-0066">ATP synthesis</keyword>
<dbReference type="Gene3D" id="1.20.120.220">
    <property type="entry name" value="ATP synthase, F0 complex, subunit A"/>
    <property type="match status" value="1"/>
</dbReference>
<comment type="similarity">
    <text evidence="2">Belongs to the ATPase A chain family.</text>
</comment>
<evidence type="ECO:0000256" key="6">
    <source>
        <dbReference type="ARBA" id="ARBA00022781"/>
    </source>
</evidence>
<dbReference type="EMBL" id="UINC01002022">
    <property type="protein sequence ID" value="SUZ91987.1"/>
    <property type="molecule type" value="Genomic_DNA"/>
</dbReference>
<dbReference type="InterPro" id="IPR045083">
    <property type="entry name" value="ATP_synth_F0_asu_bact/mt"/>
</dbReference>
<evidence type="ECO:0000256" key="7">
    <source>
        <dbReference type="ARBA" id="ARBA00022989"/>
    </source>
</evidence>
<gene>
    <name evidence="12" type="ORF">METZ01_LOCUS44841</name>
</gene>
<evidence type="ECO:0000256" key="9">
    <source>
        <dbReference type="ARBA" id="ARBA00023136"/>
    </source>
</evidence>
<dbReference type="AlphaFoldDB" id="A0A381RQ20"/>
<feature type="transmembrane region" description="Helical" evidence="11">
    <location>
        <begin position="158"/>
        <end position="186"/>
    </location>
</feature>
<dbReference type="PANTHER" id="PTHR11410">
    <property type="entry name" value="ATP SYNTHASE SUBUNIT A"/>
    <property type="match status" value="1"/>
</dbReference>
<evidence type="ECO:0000256" key="3">
    <source>
        <dbReference type="ARBA" id="ARBA00022448"/>
    </source>
</evidence>
<reference evidence="12" key="1">
    <citation type="submission" date="2018-05" db="EMBL/GenBank/DDBJ databases">
        <authorList>
            <person name="Lanie J.A."/>
            <person name="Ng W.-L."/>
            <person name="Kazmierczak K.M."/>
            <person name="Andrzejewski T.M."/>
            <person name="Davidsen T.M."/>
            <person name="Wayne K.J."/>
            <person name="Tettelin H."/>
            <person name="Glass J.I."/>
            <person name="Rusch D."/>
            <person name="Podicherti R."/>
            <person name="Tsui H.-C.T."/>
            <person name="Winkler M.E."/>
        </authorList>
    </citation>
    <scope>NUCLEOTIDE SEQUENCE</scope>
</reference>
<evidence type="ECO:0000256" key="10">
    <source>
        <dbReference type="ARBA" id="ARBA00023310"/>
    </source>
</evidence>
<protein>
    <recommendedName>
        <fullName evidence="13">ATP synthase subunit a</fullName>
    </recommendedName>
</protein>
<evidence type="ECO:0000256" key="8">
    <source>
        <dbReference type="ARBA" id="ARBA00023065"/>
    </source>
</evidence>
<proteinExistence type="inferred from homology"/>
<dbReference type="GO" id="GO:0045259">
    <property type="term" value="C:proton-transporting ATP synthase complex"/>
    <property type="evidence" value="ECO:0007669"/>
    <property type="project" value="UniProtKB-KW"/>
</dbReference>
<dbReference type="NCBIfam" id="TIGR01131">
    <property type="entry name" value="ATP_synt_6_or_A"/>
    <property type="match status" value="1"/>
</dbReference>
<evidence type="ECO:0000256" key="5">
    <source>
        <dbReference type="ARBA" id="ARBA00022692"/>
    </source>
</evidence>
<dbReference type="PANTHER" id="PTHR11410:SF0">
    <property type="entry name" value="ATP SYNTHASE SUBUNIT A"/>
    <property type="match status" value="1"/>
</dbReference>